<feature type="compositionally biased region" description="Basic and acidic residues" evidence="1">
    <location>
        <begin position="21"/>
        <end position="43"/>
    </location>
</feature>
<dbReference type="AlphaFoldDB" id="A0A9J5WKH6"/>
<feature type="compositionally biased region" description="Polar residues" evidence="1">
    <location>
        <begin position="72"/>
        <end position="86"/>
    </location>
</feature>
<evidence type="ECO:0000256" key="1">
    <source>
        <dbReference type="SAM" id="MobiDB-lite"/>
    </source>
</evidence>
<accession>A0A9J5WKH6</accession>
<feature type="region of interest" description="Disordered" evidence="1">
    <location>
        <begin position="1"/>
        <end position="103"/>
    </location>
</feature>
<gene>
    <name evidence="2" type="ORF">H5410_055885</name>
</gene>
<proteinExistence type="predicted"/>
<name>A0A9J5WKH6_SOLCO</name>
<feature type="compositionally biased region" description="Basic and acidic residues" evidence="1">
    <location>
        <begin position="87"/>
        <end position="103"/>
    </location>
</feature>
<reference evidence="2 3" key="1">
    <citation type="submission" date="2020-09" db="EMBL/GenBank/DDBJ databases">
        <title>De no assembly of potato wild relative species, Solanum commersonii.</title>
        <authorList>
            <person name="Cho K."/>
        </authorList>
    </citation>
    <scope>NUCLEOTIDE SEQUENCE [LARGE SCALE GENOMIC DNA]</scope>
    <source>
        <strain evidence="2">LZ3.2</strain>
        <tissue evidence="2">Leaf</tissue>
    </source>
</reference>
<evidence type="ECO:0000313" key="3">
    <source>
        <dbReference type="Proteomes" id="UP000824120"/>
    </source>
</evidence>
<protein>
    <submittedName>
        <fullName evidence="2">Uncharacterized protein</fullName>
    </submittedName>
</protein>
<dbReference type="EMBL" id="JACXVP010000011">
    <property type="protein sequence ID" value="KAG5575751.1"/>
    <property type="molecule type" value="Genomic_DNA"/>
</dbReference>
<evidence type="ECO:0000313" key="2">
    <source>
        <dbReference type="EMBL" id="KAG5575751.1"/>
    </source>
</evidence>
<organism evidence="2 3">
    <name type="scientific">Solanum commersonii</name>
    <name type="common">Commerson's wild potato</name>
    <name type="synonym">Commerson's nightshade</name>
    <dbReference type="NCBI Taxonomy" id="4109"/>
    <lineage>
        <taxon>Eukaryota</taxon>
        <taxon>Viridiplantae</taxon>
        <taxon>Streptophyta</taxon>
        <taxon>Embryophyta</taxon>
        <taxon>Tracheophyta</taxon>
        <taxon>Spermatophyta</taxon>
        <taxon>Magnoliopsida</taxon>
        <taxon>eudicotyledons</taxon>
        <taxon>Gunneridae</taxon>
        <taxon>Pentapetalae</taxon>
        <taxon>asterids</taxon>
        <taxon>lamiids</taxon>
        <taxon>Solanales</taxon>
        <taxon>Solanaceae</taxon>
        <taxon>Solanoideae</taxon>
        <taxon>Solaneae</taxon>
        <taxon>Solanum</taxon>
    </lineage>
</organism>
<dbReference type="Proteomes" id="UP000824120">
    <property type="component" value="Chromosome 11"/>
</dbReference>
<sequence>MYRSTVRQRKKTDDQPCNENNKGKGIDRENENCKGDGFVEPRRKNWGGGRNKEPQKVWNGVGVRTDNKYNLLDTSDQDQSINQGEQSKVEAIEKEIGQPKDIS</sequence>
<keyword evidence="3" id="KW-1185">Reference proteome</keyword>
<comment type="caution">
    <text evidence="2">The sequence shown here is derived from an EMBL/GenBank/DDBJ whole genome shotgun (WGS) entry which is preliminary data.</text>
</comment>
<feature type="compositionally biased region" description="Basic residues" evidence="1">
    <location>
        <begin position="1"/>
        <end position="10"/>
    </location>
</feature>